<dbReference type="PANTHER" id="PTHR43600">
    <property type="entry name" value="COENZYME F420 HYDROGENASE, SUBUNIT ALPHA"/>
    <property type="match status" value="1"/>
</dbReference>
<evidence type="ECO:0000256" key="5">
    <source>
        <dbReference type="ARBA" id="ARBA00023002"/>
    </source>
</evidence>
<sequence>MQRIEINPMTRLEGHGKITIFLDDKGNVDNAFWQVVEFMGYEKFLIGMPIEEVPRTVSTVCGVCRAVHFMASLKAADEVYGVKPTETARKLRELFYYAHYVEDHMEIIYALGLPDFVCGPTASPAERNLVGLIMKVGVDVGRDVLKKRFAAVRIFEILGGRPSHPVAAIPGGWSKRLKEEERQEILRYADECVELGKFTLKAFKDLVLSNPQYVELIKGDIYKVVTNYLGTVDEAGKVTYYDGTQVFVDTKGNEIGRFSGKEYLEWIAERTLPWSYQKAPYIKKLGWKGIVDGEGTSLYSVGPLARFNVGNGFDTPGAQEAYEEMVEFFGGKPVHNILGYHWARAIELLHCAEKVKELASDESITAPDVRQELGEALGEGVGIVEAARGTLIHHYKTDSKGIVTDANIIVATTHNKGSINIAIKRAAENFIKEGKVDEGILNLVEMAYRPYDLCLACSTHTLPGKLPVQIDIYTKDGELVKSLRNFK</sequence>
<feature type="binding site" evidence="6">
    <location>
        <position position="64"/>
    </location>
    <ligand>
        <name>Ni(2+)</name>
        <dbReference type="ChEBI" id="CHEBI:49786"/>
    </ligand>
</feature>
<evidence type="ECO:0000256" key="2">
    <source>
        <dbReference type="ARBA" id="ARBA00009292"/>
    </source>
</evidence>
<protein>
    <submittedName>
        <fullName evidence="7">F420-nonreducing hydrogenase</fullName>
    </submittedName>
</protein>
<reference evidence="7 8" key="1">
    <citation type="journal article" date="2015" name="Genome Announc.">
        <title>Genome Sequence of a Sulfate-Reducing Thermophilic Bacterium, Thermodesulfobacterium commune DSM 2178T (Phylum Thermodesulfobacteria).</title>
        <authorList>
            <person name="Bhatnagar S."/>
            <person name="Badger J.H."/>
            <person name="Madupu R."/>
            <person name="Khouri H.M."/>
            <person name="O'Connor E.M."/>
            <person name="Robb F.T."/>
            <person name="Ward N.L."/>
            <person name="Eisen J.A."/>
        </authorList>
    </citation>
    <scope>NUCLEOTIDE SEQUENCE [LARGE SCALE GENOMIC DNA]</scope>
    <source>
        <strain evidence="7 8">DSM 2178</strain>
    </source>
</reference>
<dbReference type="InterPro" id="IPR001501">
    <property type="entry name" value="Ni-dep_hyd_lsu"/>
</dbReference>
<dbReference type="HOGENOM" id="CLU_044556_0_0_0"/>
<feature type="binding site" evidence="6">
    <location>
        <position position="457"/>
    </location>
    <ligand>
        <name>Fe cation</name>
        <dbReference type="ChEBI" id="CHEBI:24875"/>
    </ligand>
</feature>
<dbReference type="InterPro" id="IPR029014">
    <property type="entry name" value="NiFe-Hase_large"/>
</dbReference>
<feature type="binding site" evidence="6">
    <location>
        <position position="460"/>
    </location>
    <ligand>
        <name>Mg(2+)</name>
        <dbReference type="ChEBI" id="CHEBI:18420"/>
    </ligand>
</feature>
<keyword evidence="6" id="KW-0460">Magnesium</keyword>
<keyword evidence="8" id="KW-1185">Reference proteome</keyword>
<proteinExistence type="inferred from homology"/>
<dbReference type="GO" id="GO:0016151">
    <property type="term" value="F:nickel cation binding"/>
    <property type="evidence" value="ECO:0007669"/>
    <property type="project" value="InterPro"/>
</dbReference>
<dbReference type="Gene3D" id="1.10.645.10">
    <property type="entry name" value="Cytochrome-c3 Hydrogenase, chain B"/>
    <property type="match status" value="1"/>
</dbReference>
<dbReference type="GO" id="GO:0016491">
    <property type="term" value="F:oxidoreductase activity"/>
    <property type="evidence" value="ECO:0007669"/>
    <property type="project" value="UniProtKB-KW"/>
</dbReference>
<keyword evidence="6" id="KW-0408">Iron</keyword>
<evidence type="ECO:0000256" key="6">
    <source>
        <dbReference type="PIRSR" id="PIRSR601501-1"/>
    </source>
</evidence>
<comment type="cofactor">
    <cofactor evidence="1 6">
        <name>Ni(2+)</name>
        <dbReference type="ChEBI" id="CHEBI:49786"/>
    </cofactor>
</comment>
<dbReference type="SUPFAM" id="SSF56762">
    <property type="entry name" value="HydB/Nqo4-like"/>
    <property type="match status" value="1"/>
</dbReference>
<name>A0A075WUZ7_9BACT</name>
<dbReference type="RefSeq" id="WP_038549878.1">
    <property type="nucleotide sequence ID" value="NZ_CP008796.1"/>
</dbReference>
<feature type="binding site" evidence="6">
    <location>
        <position position="408"/>
    </location>
    <ligand>
        <name>Mg(2+)</name>
        <dbReference type="ChEBI" id="CHEBI:18420"/>
    </ligand>
</feature>
<dbReference type="EMBL" id="CP008796">
    <property type="protein sequence ID" value="AIH04800.1"/>
    <property type="molecule type" value="Genomic_DNA"/>
</dbReference>
<dbReference type="STRING" id="289377.HL41_09220"/>
<evidence type="ECO:0000313" key="7">
    <source>
        <dbReference type="EMBL" id="AIH04800.1"/>
    </source>
</evidence>
<dbReference type="OrthoDB" id="9761717at2"/>
<dbReference type="AlphaFoldDB" id="A0A075WUZ7"/>
<organism evidence="7 8">
    <name type="scientific">Thermodesulfobacterium commune DSM 2178</name>
    <dbReference type="NCBI Taxonomy" id="289377"/>
    <lineage>
        <taxon>Bacteria</taxon>
        <taxon>Pseudomonadati</taxon>
        <taxon>Thermodesulfobacteriota</taxon>
        <taxon>Thermodesulfobacteria</taxon>
        <taxon>Thermodesulfobacteriales</taxon>
        <taxon>Thermodesulfobacteriaceae</taxon>
        <taxon>Thermodesulfobacterium</taxon>
    </lineage>
</organism>
<feature type="binding site" evidence="6">
    <location>
        <position position="64"/>
    </location>
    <ligand>
        <name>Fe cation</name>
        <dbReference type="ChEBI" id="CHEBI:24875"/>
    </ligand>
</feature>
<keyword evidence="3 6" id="KW-0533">Nickel</keyword>
<evidence type="ECO:0000256" key="1">
    <source>
        <dbReference type="ARBA" id="ARBA00001967"/>
    </source>
</evidence>
<comment type="similarity">
    <text evidence="2">Belongs to the [NiFe]/[NiFeSe] hydrogenase large subunit family.</text>
</comment>
<evidence type="ECO:0000256" key="3">
    <source>
        <dbReference type="ARBA" id="ARBA00022596"/>
    </source>
</evidence>
<dbReference type="Proteomes" id="UP000028481">
    <property type="component" value="Chromosome"/>
</dbReference>
<feature type="binding site" evidence="6">
    <location>
        <position position="454"/>
    </location>
    <ligand>
        <name>Ni(2+)</name>
        <dbReference type="ChEBI" id="CHEBI:49786"/>
    </ligand>
</feature>
<dbReference type="Pfam" id="PF00374">
    <property type="entry name" value="NiFeSe_Hases"/>
    <property type="match status" value="2"/>
</dbReference>
<accession>A0A075WUZ7</accession>
<dbReference type="PaxDb" id="289377-HL41_09220"/>
<keyword evidence="5" id="KW-0560">Oxidoreductase</keyword>
<evidence type="ECO:0000256" key="4">
    <source>
        <dbReference type="ARBA" id="ARBA00022723"/>
    </source>
</evidence>
<dbReference type="KEGG" id="tcm:HL41_09220"/>
<gene>
    <name evidence="7" type="ORF">HL41_09220</name>
</gene>
<feature type="binding site" evidence="6">
    <location>
        <position position="42"/>
    </location>
    <ligand>
        <name>Mg(2+)</name>
        <dbReference type="ChEBI" id="CHEBI:18420"/>
    </ligand>
</feature>
<keyword evidence="4 6" id="KW-0479">Metal-binding</keyword>
<dbReference type="PANTHER" id="PTHR43600:SF2">
    <property type="entry name" value="F420-NON-REDUCING HYDROGENASE VHU SUBUNIT A"/>
    <property type="match status" value="1"/>
</dbReference>
<comment type="cofactor">
    <cofactor evidence="6">
        <name>Fe cation</name>
        <dbReference type="ChEBI" id="CHEBI:24875"/>
    </cofactor>
</comment>
<feature type="binding site" evidence="6">
    <location>
        <position position="61"/>
    </location>
    <ligand>
        <name>Ni(2+)</name>
        <dbReference type="ChEBI" id="CHEBI:49786"/>
    </ligand>
</feature>
<dbReference type="eggNOG" id="COG3259">
    <property type="taxonomic scope" value="Bacteria"/>
</dbReference>
<evidence type="ECO:0000313" key="8">
    <source>
        <dbReference type="Proteomes" id="UP000028481"/>
    </source>
</evidence>